<sequence length="43" mass="5212">ETYTRIESHITNAQKFIKNHDIPAITIHYQDFKNDPKKREKNQ</sequence>
<name>A0A0F9GWH9_9ZZZZ</name>
<proteinExistence type="predicted"/>
<evidence type="ECO:0000313" key="1">
    <source>
        <dbReference type="EMBL" id="KKM03190.1"/>
    </source>
</evidence>
<gene>
    <name evidence="1" type="ORF">LCGC14_1776890</name>
</gene>
<accession>A0A0F9GWH9</accession>
<dbReference type="AlphaFoldDB" id="A0A0F9GWH9"/>
<comment type="caution">
    <text evidence="1">The sequence shown here is derived from an EMBL/GenBank/DDBJ whole genome shotgun (WGS) entry which is preliminary data.</text>
</comment>
<organism evidence="1">
    <name type="scientific">marine sediment metagenome</name>
    <dbReference type="NCBI Taxonomy" id="412755"/>
    <lineage>
        <taxon>unclassified sequences</taxon>
        <taxon>metagenomes</taxon>
        <taxon>ecological metagenomes</taxon>
    </lineage>
</organism>
<feature type="non-terminal residue" evidence="1">
    <location>
        <position position="1"/>
    </location>
</feature>
<protein>
    <submittedName>
        <fullName evidence="1">Uncharacterized protein</fullName>
    </submittedName>
</protein>
<dbReference type="EMBL" id="LAZR01016741">
    <property type="protein sequence ID" value="KKM03190.1"/>
    <property type="molecule type" value="Genomic_DNA"/>
</dbReference>
<reference evidence="1" key="1">
    <citation type="journal article" date="2015" name="Nature">
        <title>Complex archaea that bridge the gap between prokaryotes and eukaryotes.</title>
        <authorList>
            <person name="Spang A."/>
            <person name="Saw J.H."/>
            <person name="Jorgensen S.L."/>
            <person name="Zaremba-Niedzwiedzka K."/>
            <person name="Martijn J."/>
            <person name="Lind A.E."/>
            <person name="van Eijk R."/>
            <person name="Schleper C."/>
            <person name="Guy L."/>
            <person name="Ettema T.J."/>
        </authorList>
    </citation>
    <scope>NUCLEOTIDE SEQUENCE</scope>
</reference>